<dbReference type="PANTHER" id="PTHR23521">
    <property type="entry name" value="TRANSPORTER MFS SUPERFAMILY"/>
    <property type="match status" value="1"/>
</dbReference>
<sequence length="400" mass="41678">MTDASGAIPAKPDADEAPSEPLNLRALASAILLVSLIGVGLSLSIPLLSLEMERMGASGGMIGLNTAMAGFASILVMPFVPRLAAALGVRAMIALAIGVTAVTLLAFRALPWLPAWFVLRFFYSAALGALFVLSEYWINAAAPASRRGLVMGVYATFLSLGFAAGPFILSLVGTADWAPYLTGAALMALGLAPLLHARDVTPELDHSSSHSVGFFILAAPLATFAAFVFGAVETGGFSLLPLYGLRLGYTEQQAAFLVSFVALGGMLLQIPIGLISDRMDRRRLLLLIGLFGLVASACMPLATRVPWGLEILLLAWGGVGGGLYTVGLAHLGARFTDRADLASANAAFIVLYNLGMMLGPPLVGFGFDRIVPHGFAVAIAGLFGLYAVFAIGRLALRRGG</sequence>
<evidence type="ECO:0000256" key="3">
    <source>
        <dbReference type="ARBA" id="ARBA00023136"/>
    </source>
</evidence>
<protein>
    <submittedName>
        <fullName evidence="6">Cyanate permease</fullName>
    </submittedName>
</protein>
<proteinExistence type="predicted"/>
<keyword evidence="7" id="KW-1185">Reference proteome</keyword>
<feature type="transmembrane region" description="Helical" evidence="4">
    <location>
        <begin position="60"/>
        <end position="80"/>
    </location>
</feature>
<dbReference type="GO" id="GO:0005886">
    <property type="term" value="C:plasma membrane"/>
    <property type="evidence" value="ECO:0007669"/>
    <property type="project" value="TreeGrafter"/>
</dbReference>
<feature type="transmembrane region" description="Helical" evidence="4">
    <location>
        <begin position="177"/>
        <end position="197"/>
    </location>
</feature>
<feature type="transmembrane region" description="Helical" evidence="4">
    <location>
        <begin position="284"/>
        <end position="305"/>
    </location>
</feature>
<feature type="transmembrane region" description="Helical" evidence="4">
    <location>
        <begin position="113"/>
        <end position="137"/>
    </location>
</feature>
<feature type="transmembrane region" description="Helical" evidence="4">
    <location>
        <begin position="26"/>
        <end position="48"/>
    </location>
</feature>
<organism evidence="6 7">
    <name type="scientific">Camelimonas lactis</name>
    <dbReference type="NCBI Taxonomy" id="659006"/>
    <lineage>
        <taxon>Bacteria</taxon>
        <taxon>Pseudomonadati</taxon>
        <taxon>Pseudomonadota</taxon>
        <taxon>Alphaproteobacteria</taxon>
        <taxon>Hyphomicrobiales</taxon>
        <taxon>Chelatococcaceae</taxon>
        <taxon>Camelimonas</taxon>
    </lineage>
</organism>
<dbReference type="EMBL" id="SLWL01000005">
    <property type="protein sequence ID" value="TCO13771.1"/>
    <property type="molecule type" value="Genomic_DNA"/>
</dbReference>
<feature type="transmembrane region" description="Helical" evidence="4">
    <location>
        <begin position="87"/>
        <end position="107"/>
    </location>
</feature>
<feature type="domain" description="Major facilitator superfamily (MFS) profile" evidence="5">
    <location>
        <begin position="26"/>
        <end position="400"/>
    </location>
</feature>
<keyword evidence="1 4" id="KW-0812">Transmembrane</keyword>
<dbReference type="Gene3D" id="1.20.1250.20">
    <property type="entry name" value="MFS general substrate transporter like domains"/>
    <property type="match status" value="2"/>
</dbReference>
<accession>A0A4R2GTG5</accession>
<keyword evidence="3 4" id="KW-0472">Membrane</keyword>
<dbReference type="Proteomes" id="UP000294881">
    <property type="component" value="Unassembled WGS sequence"/>
</dbReference>
<evidence type="ECO:0000313" key="7">
    <source>
        <dbReference type="Proteomes" id="UP000294881"/>
    </source>
</evidence>
<feature type="transmembrane region" description="Helical" evidence="4">
    <location>
        <begin position="252"/>
        <end position="272"/>
    </location>
</feature>
<dbReference type="RefSeq" id="WP_245514292.1">
    <property type="nucleotide sequence ID" value="NZ_JBHUNN010000002.1"/>
</dbReference>
<evidence type="ECO:0000259" key="5">
    <source>
        <dbReference type="PROSITE" id="PS50850"/>
    </source>
</evidence>
<dbReference type="PROSITE" id="PS50850">
    <property type="entry name" value="MFS"/>
    <property type="match status" value="1"/>
</dbReference>
<dbReference type="Pfam" id="PF07690">
    <property type="entry name" value="MFS_1"/>
    <property type="match status" value="1"/>
</dbReference>
<dbReference type="CDD" id="cd17477">
    <property type="entry name" value="MFS_YcaD_like"/>
    <property type="match status" value="1"/>
</dbReference>
<feature type="transmembrane region" description="Helical" evidence="4">
    <location>
        <begin position="375"/>
        <end position="396"/>
    </location>
</feature>
<dbReference type="PANTHER" id="PTHR23521:SF3">
    <property type="entry name" value="MFS TRANSPORTER"/>
    <property type="match status" value="1"/>
</dbReference>
<dbReference type="GO" id="GO:0022857">
    <property type="term" value="F:transmembrane transporter activity"/>
    <property type="evidence" value="ECO:0007669"/>
    <property type="project" value="InterPro"/>
</dbReference>
<dbReference type="AlphaFoldDB" id="A0A4R2GTG5"/>
<evidence type="ECO:0000313" key="6">
    <source>
        <dbReference type="EMBL" id="TCO13771.1"/>
    </source>
</evidence>
<evidence type="ECO:0000256" key="1">
    <source>
        <dbReference type="ARBA" id="ARBA00022692"/>
    </source>
</evidence>
<feature type="transmembrane region" description="Helical" evidence="4">
    <location>
        <begin position="311"/>
        <end position="332"/>
    </location>
</feature>
<dbReference type="InterPro" id="IPR047200">
    <property type="entry name" value="MFS_YcaD-like"/>
</dbReference>
<dbReference type="SUPFAM" id="SSF103473">
    <property type="entry name" value="MFS general substrate transporter"/>
    <property type="match status" value="1"/>
</dbReference>
<evidence type="ECO:0000256" key="2">
    <source>
        <dbReference type="ARBA" id="ARBA00022989"/>
    </source>
</evidence>
<gene>
    <name evidence="6" type="ORF">EV666_105142</name>
</gene>
<name>A0A4R2GTG5_9HYPH</name>
<evidence type="ECO:0000256" key="4">
    <source>
        <dbReference type="SAM" id="Phobius"/>
    </source>
</evidence>
<comment type="caution">
    <text evidence="6">The sequence shown here is derived from an EMBL/GenBank/DDBJ whole genome shotgun (WGS) entry which is preliminary data.</text>
</comment>
<dbReference type="InterPro" id="IPR020846">
    <property type="entry name" value="MFS_dom"/>
</dbReference>
<feature type="transmembrane region" description="Helical" evidence="4">
    <location>
        <begin position="149"/>
        <end position="171"/>
    </location>
</feature>
<dbReference type="InterPro" id="IPR011701">
    <property type="entry name" value="MFS"/>
</dbReference>
<dbReference type="InterPro" id="IPR036259">
    <property type="entry name" value="MFS_trans_sf"/>
</dbReference>
<keyword evidence="2 4" id="KW-1133">Transmembrane helix</keyword>
<feature type="transmembrane region" description="Helical" evidence="4">
    <location>
        <begin position="344"/>
        <end position="363"/>
    </location>
</feature>
<reference evidence="6 7" key="1">
    <citation type="submission" date="2019-03" db="EMBL/GenBank/DDBJ databases">
        <title>Genomic Encyclopedia of Type Strains, Phase IV (KMG-IV): sequencing the most valuable type-strain genomes for metagenomic binning, comparative biology and taxonomic classification.</title>
        <authorList>
            <person name="Goeker M."/>
        </authorList>
    </citation>
    <scope>NUCLEOTIDE SEQUENCE [LARGE SCALE GENOMIC DNA]</scope>
    <source>
        <strain evidence="6 7">DSM 22958</strain>
    </source>
</reference>
<feature type="transmembrane region" description="Helical" evidence="4">
    <location>
        <begin position="209"/>
        <end position="232"/>
    </location>
</feature>